<name>A0ACC2W5I8_9TREE</name>
<keyword evidence="2" id="KW-1185">Reference proteome</keyword>
<evidence type="ECO:0000313" key="1">
    <source>
        <dbReference type="EMBL" id="KAJ9106106.1"/>
    </source>
</evidence>
<sequence length="225" mass="24144">MKIVYKQYNAVASWRWDVDPSGSSSGGGPSAQKDTLGNLAVEDDEEEDEDDEEDDEESDDEEEMCGVCQQEFESACPGCKTPGDDCPLTIMGPPSFVPANGTTISAPQVTPLDAEGEYNRSETHTIRPNGTDTDTDAAEAEHESTPPSIHTLSQAGDLPSLHALKQSGNLTEETVNSRDEQGVTALHWAAINNHVAVCRFLLELGAEIDPVGGELKATPLMWAAR</sequence>
<gene>
    <name evidence="1" type="ORF">QFC21_001248</name>
</gene>
<comment type="caution">
    <text evidence="1">The sequence shown here is derived from an EMBL/GenBank/DDBJ whole genome shotgun (WGS) entry which is preliminary data.</text>
</comment>
<accession>A0ACC2W5I8</accession>
<evidence type="ECO:0000313" key="2">
    <source>
        <dbReference type="Proteomes" id="UP001227268"/>
    </source>
</evidence>
<protein>
    <submittedName>
        <fullName evidence="1">Uncharacterized protein</fullName>
    </submittedName>
</protein>
<proteinExistence type="predicted"/>
<dbReference type="Proteomes" id="UP001227268">
    <property type="component" value="Unassembled WGS sequence"/>
</dbReference>
<organism evidence="1 2">
    <name type="scientific">Naganishia friedmannii</name>
    <dbReference type="NCBI Taxonomy" id="89922"/>
    <lineage>
        <taxon>Eukaryota</taxon>
        <taxon>Fungi</taxon>
        <taxon>Dikarya</taxon>
        <taxon>Basidiomycota</taxon>
        <taxon>Agaricomycotina</taxon>
        <taxon>Tremellomycetes</taxon>
        <taxon>Filobasidiales</taxon>
        <taxon>Filobasidiaceae</taxon>
        <taxon>Naganishia</taxon>
    </lineage>
</organism>
<reference evidence="1" key="1">
    <citation type="submission" date="2023-04" db="EMBL/GenBank/DDBJ databases">
        <title>Draft Genome sequencing of Naganishia species isolated from polar environments using Oxford Nanopore Technology.</title>
        <authorList>
            <person name="Leo P."/>
            <person name="Venkateswaran K."/>
        </authorList>
    </citation>
    <scope>NUCLEOTIDE SEQUENCE</scope>
    <source>
        <strain evidence="1">MNA-CCFEE 5423</strain>
    </source>
</reference>
<dbReference type="EMBL" id="JASBWT010000003">
    <property type="protein sequence ID" value="KAJ9106106.1"/>
    <property type="molecule type" value="Genomic_DNA"/>
</dbReference>